<dbReference type="AlphaFoldDB" id="A0A7S1EXT2"/>
<dbReference type="EMBL" id="HBFQ01008929">
    <property type="protein sequence ID" value="CAD8831899.1"/>
    <property type="molecule type" value="Transcribed_RNA"/>
</dbReference>
<gene>
    <name evidence="1" type="ORF">NSCI0253_LOCUS6246</name>
</gene>
<accession>A0A7S1EXT2</accession>
<organism evidence="1">
    <name type="scientific">Noctiluca scintillans</name>
    <name type="common">Sea sparkle</name>
    <name type="synonym">Red tide dinoflagellate</name>
    <dbReference type="NCBI Taxonomy" id="2966"/>
    <lineage>
        <taxon>Eukaryota</taxon>
        <taxon>Sar</taxon>
        <taxon>Alveolata</taxon>
        <taxon>Dinophyceae</taxon>
        <taxon>Noctilucales</taxon>
        <taxon>Noctilucaceae</taxon>
        <taxon>Noctiluca</taxon>
    </lineage>
</organism>
<proteinExistence type="predicted"/>
<evidence type="ECO:0000313" key="1">
    <source>
        <dbReference type="EMBL" id="CAD8831899.1"/>
    </source>
</evidence>
<reference evidence="1" key="1">
    <citation type="submission" date="2021-01" db="EMBL/GenBank/DDBJ databases">
        <authorList>
            <person name="Corre E."/>
            <person name="Pelletier E."/>
            <person name="Niang G."/>
            <person name="Scheremetjew M."/>
            <person name="Finn R."/>
            <person name="Kale V."/>
            <person name="Holt S."/>
            <person name="Cochrane G."/>
            <person name="Meng A."/>
            <person name="Brown T."/>
            <person name="Cohen L."/>
        </authorList>
    </citation>
    <scope>NUCLEOTIDE SEQUENCE</scope>
</reference>
<name>A0A7S1EXT2_NOCSC</name>
<protein>
    <submittedName>
        <fullName evidence="1">Uncharacterized protein</fullName>
    </submittedName>
</protein>
<sequence length="236" mass="27634">MIQLFSANGQLGRSYYPAWWNALAKLDDEFRMSGDGSVWDQLKQMFGFLPTHQRKLGHLKHRVLGVKVPYNVDWTTRRGMDWFVNSVIRETIKFTTPILVNSEEPLDFVKDCMAIFFLTQLDDLTEDFSLSILELRALVKYSIVHRNKCRDLYGWVLQNVTGSDVVEVDLTESFIQQVQLTDDEQKAVEDGLGKNKKTAWRRVRKDEFHKELFYKLLDEEVVGRLPKKKPDTVREE</sequence>